<keyword evidence="2" id="KW-0720">Serine protease</keyword>
<evidence type="ECO:0000313" key="4">
    <source>
        <dbReference type="EMBL" id="GGK15537.1"/>
    </source>
</evidence>
<dbReference type="PANTHER" id="PTHR10381:SF26">
    <property type="entry name" value="ATP-DEPENDENT CLP PROTEASE PROTEOLYTIC SUBUNIT-LIKE-RELATED"/>
    <property type="match status" value="1"/>
</dbReference>
<evidence type="ECO:0000313" key="5">
    <source>
        <dbReference type="Proteomes" id="UP000660265"/>
    </source>
</evidence>
<dbReference type="PRINTS" id="PR00127">
    <property type="entry name" value="CLPPROTEASEP"/>
</dbReference>
<dbReference type="EMBL" id="BMMV01000020">
    <property type="protein sequence ID" value="GGK15537.1"/>
    <property type="molecule type" value="Genomic_DNA"/>
</dbReference>
<comment type="catalytic activity">
    <reaction evidence="2">
        <text>Hydrolysis of proteins to small peptides in the presence of ATP and magnesium. alpha-casein is the usual test substrate. In the absence of ATP, only oligopeptides shorter than five residues are hydrolyzed (such as succinyl-Leu-Tyr-|-NHMec, and Leu-Tyr-Leu-|-Tyr-Trp, in which cleavage of the -Tyr-|-Leu- and -Tyr-|-Trp bonds also occurs).</text>
        <dbReference type="EC" id="3.4.21.92"/>
    </reaction>
</comment>
<comment type="function">
    <text evidence="2">Cleaves peptides in various proteins in a process that requires ATP hydrolysis. Has a chymotrypsin-like activity. Plays a major role in the degradation of misfolded proteins.</text>
</comment>
<comment type="caution">
    <text evidence="4">The sequence shown here is derived from an EMBL/GenBank/DDBJ whole genome shotgun (WGS) entry which is preliminary data.</text>
</comment>
<evidence type="ECO:0000256" key="2">
    <source>
        <dbReference type="HAMAP-Rule" id="MF_00444"/>
    </source>
</evidence>
<sequence length="207" mass="22363">MSGQYTVPVVVERTPNGERSYDVFSRLLSERIVFLGTSIDDGVANVIMAQMLHLDHESSDMDIHLYINSPGGSATGLTAIYDTMQFVRADVATVCLGQAGSGAAVLLAAGAPGKRTALQHSRVLLHQPSTQGQGEAADLEIQAAEVLRTRAEIEDILSHHTGQSVERLREDTDRDKYFTAAQAKEYGLVDGVITTRELAERGRPAGR</sequence>
<keyword evidence="2" id="KW-0645">Protease</keyword>
<feature type="active site" description="Nucleophile" evidence="2">
    <location>
        <position position="101"/>
    </location>
</feature>
<comment type="subcellular location">
    <subcellularLocation>
        <location evidence="2">Cytoplasm</location>
    </subcellularLocation>
</comment>
<dbReference type="RefSeq" id="WP_189110208.1">
    <property type="nucleotide sequence ID" value="NZ_BMMV01000020.1"/>
</dbReference>
<keyword evidence="2" id="KW-0963">Cytoplasm</keyword>
<keyword evidence="5" id="KW-1185">Reference proteome</keyword>
<dbReference type="InterPro" id="IPR001907">
    <property type="entry name" value="ClpP"/>
</dbReference>
<name>A0ABQ2EKT2_9ACTN</name>
<dbReference type="CDD" id="cd07017">
    <property type="entry name" value="S14_ClpP_2"/>
    <property type="match status" value="1"/>
</dbReference>
<dbReference type="Gene3D" id="3.90.226.10">
    <property type="entry name" value="2-enoyl-CoA Hydratase, Chain A, domain 1"/>
    <property type="match status" value="1"/>
</dbReference>
<protein>
    <recommendedName>
        <fullName evidence="2 3">ATP-dependent Clp protease proteolytic subunit</fullName>
        <ecNumber evidence="2">3.4.21.92</ecNumber>
    </recommendedName>
    <alternativeName>
        <fullName evidence="2">Endopeptidase Clp</fullName>
    </alternativeName>
</protein>
<evidence type="ECO:0000256" key="1">
    <source>
        <dbReference type="ARBA" id="ARBA00007039"/>
    </source>
</evidence>
<dbReference type="EC" id="3.4.21.92" evidence="2"/>
<dbReference type="NCBIfam" id="NF009205">
    <property type="entry name" value="PRK12553.1"/>
    <property type="match status" value="1"/>
</dbReference>
<dbReference type="SUPFAM" id="SSF52096">
    <property type="entry name" value="ClpP/crotonase"/>
    <property type="match status" value="1"/>
</dbReference>
<proteinExistence type="inferred from homology"/>
<feature type="active site" evidence="2">
    <location>
        <position position="126"/>
    </location>
</feature>
<dbReference type="PANTHER" id="PTHR10381">
    <property type="entry name" value="ATP-DEPENDENT CLP PROTEASE PROTEOLYTIC SUBUNIT"/>
    <property type="match status" value="1"/>
</dbReference>
<evidence type="ECO:0000256" key="3">
    <source>
        <dbReference type="RuleBase" id="RU003567"/>
    </source>
</evidence>
<organism evidence="4 5">
    <name type="scientific">Streptomyces camponoticapitis</name>
    <dbReference type="NCBI Taxonomy" id="1616125"/>
    <lineage>
        <taxon>Bacteria</taxon>
        <taxon>Bacillati</taxon>
        <taxon>Actinomycetota</taxon>
        <taxon>Actinomycetes</taxon>
        <taxon>Kitasatosporales</taxon>
        <taxon>Streptomycetaceae</taxon>
        <taxon>Streptomyces</taxon>
    </lineage>
</organism>
<dbReference type="Pfam" id="PF00574">
    <property type="entry name" value="CLP_protease"/>
    <property type="match status" value="1"/>
</dbReference>
<keyword evidence="2" id="KW-0378">Hydrolase</keyword>
<dbReference type="Proteomes" id="UP000660265">
    <property type="component" value="Unassembled WGS sequence"/>
</dbReference>
<dbReference type="InterPro" id="IPR029045">
    <property type="entry name" value="ClpP/crotonase-like_dom_sf"/>
</dbReference>
<dbReference type="InterPro" id="IPR023562">
    <property type="entry name" value="ClpP/TepA"/>
</dbReference>
<dbReference type="NCBIfam" id="NF001368">
    <property type="entry name" value="PRK00277.1"/>
    <property type="match status" value="1"/>
</dbReference>
<comment type="subunit">
    <text evidence="2">Fourteen ClpP subunits assemble into 2 heptameric rings which stack back to back to give a disk-like structure with a central cavity, resembling the structure of eukaryotic proteasomes.</text>
</comment>
<comment type="similarity">
    <text evidence="1 2 3">Belongs to the peptidase S14 family.</text>
</comment>
<reference evidence="5" key="1">
    <citation type="journal article" date="2019" name="Int. J. Syst. Evol. Microbiol.">
        <title>The Global Catalogue of Microorganisms (GCM) 10K type strain sequencing project: providing services to taxonomists for standard genome sequencing and annotation.</title>
        <authorList>
            <consortium name="The Broad Institute Genomics Platform"/>
            <consortium name="The Broad Institute Genome Sequencing Center for Infectious Disease"/>
            <person name="Wu L."/>
            <person name="Ma J."/>
        </authorList>
    </citation>
    <scope>NUCLEOTIDE SEQUENCE [LARGE SCALE GENOMIC DNA]</scope>
    <source>
        <strain evidence="5">CGMCC 4.7275</strain>
    </source>
</reference>
<gene>
    <name evidence="4" type="primary">clpP4</name>
    <name evidence="2" type="synonym">clpP</name>
    <name evidence="4" type="ORF">GCM10011583_54350</name>
</gene>
<dbReference type="HAMAP" id="MF_00444">
    <property type="entry name" value="ClpP"/>
    <property type="match status" value="1"/>
</dbReference>
<accession>A0ABQ2EKT2</accession>